<dbReference type="OrthoDB" id="43316at2"/>
<name>A4BZX1_9FLAO</name>
<dbReference type="RefSeq" id="WP_004570382.1">
    <property type="nucleotide sequence ID" value="NZ_CH724148.1"/>
</dbReference>
<dbReference type="EMBL" id="AAOG01000002">
    <property type="protein sequence ID" value="EAR12714.1"/>
    <property type="molecule type" value="Genomic_DNA"/>
</dbReference>
<reference evidence="1 2" key="1">
    <citation type="submission" date="2006-02" db="EMBL/GenBank/DDBJ databases">
        <authorList>
            <person name="Murray A."/>
            <person name="Staley J."/>
            <person name="Ferriera S."/>
            <person name="Johnson J."/>
            <person name="Kravitz S."/>
            <person name="Halpern A."/>
            <person name="Remington K."/>
            <person name="Beeson K."/>
            <person name="Tran B."/>
            <person name="Rogers Y.-H."/>
            <person name="Friedman R."/>
            <person name="Venter J.C."/>
        </authorList>
    </citation>
    <scope>NUCLEOTIDE SEQUENCE [LARGE SCALE GENOMIC DNA]</scope>
    <source>
        <strain evidence="1 2">23-P</strain>
    </source>
</reference>
<protein>
    <submittedName>
        <fullName evidence="1">Uncharacterized protein</fullName>
    </submittedName>
</protein>
<dbReference type="Proteomes" id="UP000003053">
    <property type="component" value="Unassembled WGS sequence"/>
</dbReference>
<keyword evidence="2" id="KW-1185">Reference proteome</keyword>
<organism evidence="1 2">
    <name type="scientific">Polaribacter irgensii 23-P</name>
    <dbReference type="NCBI Taxonomy" id="313594"/>
    <lineage>
        <taxon>Bacteria</taxon>
        <taxon>Pseudomonadati</taxon>
        <taxon>Bacteroidota</taxon>
        <taxon>Flavobacteriia</taxon>
        <taxon>Flavobacteriales</taxon>
        <taxon>Flavobacteriaceae</taxon>
    </lineage>
</organism>
<dbReference type="STRING" id="313594.PI23P_08810"/>
<evidence type="ECO:0000313" key="1">
    <source>
        <dbReference type="EMBL" id="EAR12714.1"/>
    </source>
</evidence>
<evidence type="ECO:0000313" key="2">
    <source>
        <dbReference type="Proteomes" id="UP000003053"/>
    </source>
</evidence>
<proteinExistence type="predicted"/>
<gene>
    <name evidence="1" type="ORF">PI23P_08810</name>
</gene>
<dbReference type="AlphaFoldDB" id="A4BZX1"/>
<dbReference type="HOGENOM" id="CLU_2808757_0_0_10"/>
<comment type="caution">
    <text evidence="1">The sequence shown here is derived from an EMBL/GenBank/DDBJ whole genome shotgun (WGS) entry which is preliminary data.</text>
</comment>
<accession>A4BZX1</accession>
<sequence length="67" mass="7825">MKNKSKLLILKVEFESVFALSKTKLLNILSENHIGVPQRTLERYLIDLIDSFLIEFSKDKKVAFEKN</sequence>